<gene>
    <name evidence="1" type="ORF">IWZ03DRAFT_383712</name>
</gene>
<comment type="caution">
    <text evidence="1">The sequence shown here is derived from an EMBL/GenBank/DDBJ whole genome shotgun (WGS) entry which is preliminary data.</text>
</comment>
<protein>
    <submittedName>
        <fullName evidence="1">Uncharacterized protein</fullName>
    </submittedName>
</protein>
<dbReference type="EMBL" id="JBBPHU010000009">
    <property type="protein sequence ID" value="KAK7514050.1"/>
    <property type="molecule type" value="Genomic_DNA"/>
</dbReference>
<sequence length="164" mass="18432">MLLPQAFILFDFVPVPSHGHAAQRCQAHVTPLGGRREPRQARQLLRCLFLRLTAFRQHYTTRALPAPSSRPSPSARSHLNPLSKILHSSPYNHKQCLPTQDYDLRSCPCHRRLPQKKPRRRCRLASTAQMMQSQIQATKNLAMAAISSNSAQSAQVTTTGKSED</sequence>
<dbReference type="Proteomes" id="UP001363622">
    <property type="component" value="Unassembled WGS sequence"/>
</dbReference>
<proteinExistence type="predicted"/>
<name>A0ABR1KIG8_9PEZI</name>
<evidence type="ECO:0000313" key="2">
    <source>
        <dbReference type="Proteomes" id="UP001363622"/>
    </source>
</evidence>
<accession>A0ABR1KIG8</accession>
<organism evidence="1 2">
    <name type="scientific">Phyllosticta citriasiana</name>
    <dbReference type="NCBI Taxonomy" id="595635"/>
    <lineage>
        <taxon>Eukaryota</taxon>
        <taxon>Fungi</taxon>
        <taxon>Dikarya</taxon>
        <taxon>Ascomycota</taxon>
        <taxon>Pezizomycotina</taxon>
        <taxon>Dothideomycetes</taxon>
        <taxon>Dothideomycetes incertae sedis</taxon>
        <taxon>Botryosphaeriales</taxon>
        <taxon>Phyllostictaceae</taxon>
        <taxon>Phyllosticta</taxon>
    </lineage>
</organism>
<evidence type="ECO:0000313" key="1">
    <source>
        <dbReference type="EMBL" id="KAK7514050.1"/>
    </source>
</evidence>
<reference evidence="1 2" key="1">
    <citation type="submission" date="2024-04" db="EMBL/GenBank/DDBJ databases">
        <title>Phyllosticta paracitricarpa is synonymous to the EU quarantine fungus P. citricarpa based on phylogenomic analyses.</title>
        <authorList>
            <consortium name="Lawrence Berkeley National Laboratory"/>
            <person name="Van Ingen-Buijs V.A."/>
            <person name="Van Westerhoven A.C."/>
            <person name="Haridas S."/>
            <person name="Skiadas P."/>
            <person name="Martin F."/>
            <person name="Groenewald J.Z."/>
            <person name="Crous P.W."/>
            <person name="Seidl M.F."/>
        </authorList>
    </citation>
    <scope>NUCLEOTIDE SEQUENCE [LARGE SCALE GENOMIC DNA]</scope>
    <source>
        <strain evidence="1 2">CBS 123371</strain>
    </source>
</reference>
<keyword evidence="2" id="KW-1185">Reference proteome</keyword>